<gene>
    <name evidence="1" type="ORF">JHL16_07760</name>
</gene>
<keyword evidence="2" id="KW-1185">Reference proteome</keyword>
<sequence length="235" mass="26729">MTTCLTDPLGAARVVVHMLDKAEEFGLTITCSSDFDDFIEVRQSKRGTAVSPMFDPSITQLDNSRAFWMMAKLNGTDVVSLQAFRLDIVHTNLAEWALGWMAGLYIKRQELVMPSSIEPPEHSRSRFLKGGLVYHGEAWIDNKAMKKREWFDHFLKLGMLIALVKWHPDAVWALTSKAFVTHGHAARGGYALQERGFLKWHDEWQPAGAEPTEWLMLAERTHLEFMIAEEASKLP</sequence>
<reference evidence="1" key="1">
    <citation type="submission" date="2021-01" db="EMBL/GenBank/DDBJ databases">
        <authorList>
            <person name="Sun Q."/>
        </authorList>
    </citation>
    <scope>NUCLEOTIDE SEQUENCE</scope>
    <source>
        <strain evidence="1">YIM B02566</strain>
    </source>
</reference>
<proteinExistence type="predicted"/>
<dbReference type="Proteomes" id="UP000616151">
    <property type="component" value="Unassembled WGS sequence"/>
</dbReference>
<dbReference type="EMBL" id="JAENHL010000006">
    <property type="protein sequence ID" value="MBK1866245.1"/>
    <property type="molecule type" value="Genomic_DNA"/>
</dbReference>
<comment type="caution">
    <text evidence="1">The sequence shown here is derived from an EMBL/GenBank/DDBJ whole genome shotgun (WGS) entry which is preliminary data.</text>
</comment>
<name>A0ACC5R0V6_9HYPH</name>
<protein>
    <submittedName>
        <fullName evidence="1">Uncharacterized protein</fullName>
    </submittedName>
</protein>
<organism evidence="1 2">
    <name type="scientific">Taklimakanibacter albus</name>
    <dbReference type="NCBI Taxonomy" id="2800327"/>
    <lineage>
        <taxon>Bacteria</taxon>
        <taxon>Pseudomonadati</taxon>
        <taxon>Pseudomonadota</taxon>
        <taxon>Alphaproteobacteria</taxon>
        <taxon>Hyphomicrobiales</taxon>
        <taxon>Aestuariivirgaceae</taxon>
        <taxon>Taklimakanibacter</taxon>
    </lineage>
</organism>
<evidence type="ECO:0000313" key="2">
    <source>
        <dbReference type="Proteomes" id="UP000616151"/>
    </source>
</evidence>
<evidence type="ECO:0000313" key="1">
    <source>
        <dbReference type="EMBL" id="MBK1866245.1"/>
    </source>
</evidence>
<accession>A0ACC5R0V6</accession>